<dbReference type="RefSeq" id="XP_027198023.1">
    <property type="nucleotide sequence ID" value="XM_027342222.1"/>
</dbReference>
<dbReference type="PANTHER" id="PTHR10556">
    <property type="entry name" value="3-OXO-5-ALPHA-STEROID 4-DEHYDROGENASE"/>
    <property type="match status" value="1"/>
</dbReference>
<name>A0A6P6XXZ6_DERPT</name>
<evidence type="ECO:0000256" key="6">
    <source>
        <dbReference type="ARBA" id="ARBA00023002"/>
    </source>
</evidence>
<evidence type="ECO:0000256" key="9">
    <source>
        <dbReference type="SAM" id="Phobius"/>
    </source>
</evidence>
<proteinExistence type="inferred from homology"/>
<evidence type="ECO:0000256" key="5">
    <source>
        <dbReference type="ARBA" id="ARBA00022989"/>
    </source>
</evidence>
<dbReference type="Pfam" id="PF02544">
    <property type="entry name" value="Steroid_dh"/>
    <property type="match status" value="1"/>
</dbReference>
<keyword evidence="7" id="KW-0443">Lipid metabolism</keyword>
<evidence type="ECO:0000256" key="7">
    <source>
        <dbReference type="ARBA" id="ARBA00023098"/>
    </source>
</evidence>
<keyword evidence="5 9" id="KW-1133">Transmembrane helix</keyword>
<evidence type="ECO:0000313" key="12">
    <source>
        <dbReference type="RefSeq" id="XP_027198023.1"/>
    </source>
</evidence>
<dbReference type="GO" id="GO:0016627">
    <property type="term" value="F:oxidoreductase activity, acting on the CH-CH group of donors"/>
    <property type="evidence" value="ECO:0007669"/>
    <property type="project" value="InterPro"/>
</dbReference>
<dbReference type="InterPro" id="IPR001104">
    <property type="entry name" value="3-oxo-5_a-steroid_4-DH_C"/>
</dbReference>
<comment type="subcellular location">
    <subcellularLocation>
        <location evidence="1">Membrane</location>
        <topology evidence="1">Multi-pass membrane protein</topology>
    </subcellularLocation>
</comment>
<evidence type="ECO:0000256" key="8">
    <source>
        <dbReference type="ARBA" id="ARBA00023136"/>
    </source>
</evidence>
<gene>
    <name evidence="12" type="primary">LOC113792308</name>
</gene>
<feature type="domain" description="3-oxo-5-alpha-steroid 4-dehydrogenase C-terminal" evidence="10">
    <location>
        <begin position="100"/>
        <end position="239"/>
    </location>
</feature>
<dbReference type="InParanoid" id="A0A6P6XXZ6"/>
<keyword evidence="11" id="KW-1185">Reference proteome</keyword>
<evidence type="ECO:0000256" key="3">
    <source>
        <dbReference type="ARBA" id="ARBA00022516"/>
    </source>
</evidence>
<dbReference type="GO" id="GO:0042761">
    <property type="term" value="P:very long-chain fatty acid biosynthetic process"/>
    <property type="evidence" value="ECO:0007669"/>
    <property type="project" value="TreeGrafter"/>
</dbReference>
<organism evidence="11 12">
    <name type="scientific">Dermatophagoides pteronyssinus</name>
    <name type="common">European house dust mite</name>
    <dbReference type="NCBI Taxonomy" id="6956"/>
    <lineage>
        <taxon>Eukaryota</taxon>
        <taxon>Metazoa</taxon>
        <taxon>Ecdysozoa</taxon>
        <taxon>Arthropoda</taxon>
        <taxon>Chelicerata</taxon>
        <taxon>Arachnida</taxon>
        <taxon>Acari</taxon>
        <taxon>Acariformes</taxon>
        <taxon>Sarcoptiformes</taxon>
        <taxon>Astigmata</taxon>
        <taxon>Psoroptidia</taxon>
        <taxon>Analgoidea</taxon>
        <taxon>Pyroglyphidae</taxon>
        <taxon>Dermatophagoidinae</taxon>
        <taxon>Dermatophagoides</taxon>
    </lineage>
</organism>
<dbReference type="OrthoDB" id="540503at2759"/>
<evidence type="ECO:0000256" key="1">
    <source>
        <dbReference type="ARBA" id="ARBA00004141"/>
    </source>
</evidence>
<keyword evidence="6" id="KW-0560">Oxidoreductase</keyword>
<feature type="transmembrane region" description="Helical" evidence="9">
    <location>
        <begin position="197"/>
        <end position="217"/>
    </location>
</feature>
<accession>A0A6P6XXZ6</accession>
<dbReference type="KEGG" id="dpte:113792308"/>
<evidence type="ECO:0000256" key="2">
    <source>
        <dbReference type="ARBA" id="ARBA00007742"/>
    </source>
</evidence>
<dbReference type="PROSITE" id="PS50244">
    <property type="entry name" value="S5A_REDUCTASE"/>
    <property type="match status" value="1"/>
</dbReference>
<dbReference type="InterPro" id="IPR039357">
    <property type="entry name" value="SRD5A/TECR"/>
</dbReference>
<keyword evidence="3" id="KW-0444">Lipid biosynthesis</keyword>
<evidence type="ECO:0000313" key="11">
    <source>
        <dbReference type="Proteomes" id="UP000515146"/>
    </source>
</evidence>
<sequence length="239" mass="27833">MYKNLTEKFYEKLIKPGPLAPQFEDDPQVLVFKDLGLQISWRLVFVLEYLGPLFIFPAMQLLHGATKLDHARLVAFWLLMLHFFKREVESLFVHRFSKTSMPIIRLPINCFHYWVICAGFVGYFLFHPQYVSPWRHNRSVVDALALVFLFCEFMNAKTHLILRNLRTRCSSQKGIPSGAGFDLVSCANYFWEICAWATYAALVGSLPALVFVLVSAVQMHVWAKRKHKLYLAEFPHYPK</sequence>
<keyword evidence="4 9" id="KW-0812">Transmembrane</keyword>
<protein>
    <submittedName>
        <fullName evidence="12">Enoyl reductase C646.07c</fullName>
    </submittedName>
</protein>
<feature type="transmembrane region" description="Helical" evidence="9">
    <location>
        <begin position="106"/>
        <end position="126"/>
    </location>
</feature>
<dbReference type="GO" id="GO:0016020">
    <property type="term" value="C:membrane"/>
    <property type="evidence" value="ECO:0007669"/>
    <property type="project" value="UniProtKB-SubCell"/>
</dbReference>
<reference evidence="12" key="1">
    <citation type="submission" date="2025-08" db="UniProtKB">
        <authorList>
            <consortium name="RefSeq"/>
        </authorList>
    </citation>
    <scope>IDENTIFICATION</scope>
    <source>
        <strain evidence="12">Airmid</strain>
    </source>
</reference>
<evidence type="ECO:0000259" key="10">
    <source>
        <dbReference type="Pfam" id="PF02544"/>
    </source>
</evidence>
<dbReference type="AlphaFoldDB" id="A0A6P6XXZ6"/>
<keyword evidence="8 9" id="KW-0472">Membrane</keyword>
<dbReference type="PANTHER" id="PTHR10556:SF28">
    <property type="entry name" value="VERY-LONG-CHAIN ENOYL-COA REDUCTASE"/>
    <property type="match status" value="1"/>
</dbReference>
<evidence type="ECO:0000256" key="4">
    <source>
        <dbReference type="ARBA" id="ARBA00022692"/>
    </source>
</evidence>
<comment type="similarity">
    <text evidence="2">Belongs to the steroid 5-alpha reductase family.</text>
</comment>
<dbReference type="Proteomes" id="UP000515146">
    <property type="component" value="Unplaced"/>
</dbReference>